<dbReference type="PANTHER" id="PTHR43747:SF4">
    <property type="entry name" value="FLAVIN-DEPENDENT TRYPTOPHAN HALOGENASE"/>
    <property type="match status" value="1"/>
</dbReference>
<dbReference type="Gene3D" id="3.50.50.60">
    <property type="entry name" value="FAD/NAD(P)-binding domain"/>
    <property type="match status" value="1"/>
</dbReference>
<accession>A0ABU2ZKU3</accession>
<evidence type="ECO:0000313" key="2">
    <source>
        <dbReference type="Proteomes" id="UP001253545"/>
    </source>
</evidence>
<sequence length="464" mass="52723">MDITSITIVGNGLAAAQCALMLTTMLPSSVQLNLIRSKDCPDSDLLYGSITSPDAYQHNLQLTVSEPEIMLQSDSSFSFGTRFVDWGENKRDWIQCFHQPFSAEAGVHFHQIIRKHDANLEDYLISAQAAKLGRFAHPPVDKPESALSRAEYGYHFYPTEWAELFFKKLTSKKINIVDTESCSVNLVDNNIESITLANGKQITADLFIDCSGTSSKLLSSISDEFEQQSQIDAVFKLVNVAQTGPSYRQIQGDHTQWQSVTPLQNKNLLLSVKKHAANQSGTGQFTLGRRPKAWINNCVGIGHAAYVIEPLTPAPHMLLSKDILRLAELIPLGKNMLMESKEYNRRYINDVKHAELFQFALYDENQMPASDELTRKLEQFNHRGVLANFDLEPFHDEDWLTLHFGMGRKSQYYDRLADQINTTEMASKLLNMRKGLQHLAQQIPPHHIYLEKFLQYLREKHVNH</sequence>
<dbReference type="Proteomes" id="UP001253545">
    <property type="component" value="Unassembled WGS sequence"/>
</dbReference>
<organism evidence="1 2">
    <name type="scientific">Glaciecola petra</name>
    <dbReference type="NCBI Taxonomy" id="3075602"/>
    <lineage>
        <taxon>Bacteria</taxon>
        <taxon>Pseudomonadati</taxon>
        <taxon>Pseudomonadota</taxon>
        <taxon>Gammaproteobacteria</taxon>
        <taxon>Alteromonadales</taxon>
        <taxon>Alteromonadaceae</taxon>
        <taxon>Glaciecola</taxon>
    </lineage>
</organism>
<proteinExistence type="predicted"/>
<comment type="caution">
    <text evidence="1">The sequence shown here is derived from an EMBL/GenBank/DDBJ whole genome shotgun (WGS) entry which is preliminary data.</text>
</comment>
<evidence type="ECO:0000313" key="1">
    <source>
        <dbReference type="EMBL" id="MDT0593235.1"/>
    </source>
</evidence>
<dbReference type="InterPro" id="IPR006905">
    <property type="entry name" value="Flavin_halogenase"/>
</dbReference>
<dbReference type="EMBL" id="JAVRHX010000001">
    <property type="protein sequence ID" value="MDT0593235.1"/>
    <property type="molecule type" value="Genomic_DNA"/>
</dbReference>
<protein>
    <submittedName>
        <fullName evidence="1">Tryptophan 7-halogenase</fullName>
    </submittedName>
</protein>
<dbReference type="PANTHER" id="PTHR43747">
    <property type="entry name" value="FAD-BINDING PROTEIN"/>
    <property type="match status" value="1"/>
</dbReference>
<dbReference type="SUPFAM" id="SSF51905">
    <property type="entry name" value="FAD/NAD(P)-binding domain"/>
    <property type="match status" value="1"/>
</dbReference>
<name>A0ABU2ZKU3_9ALTE</name>
<dbReference type="InterPro" id="IPR036188">
    <property type="entry name" value="FAD/NAD-bd_sf"/>
</dbReference>
<dbReference type="InterPro" id="IPR050816">
    <property type="entry name" value="Flavin-dep_Halogenase_NPB"/>
</dbReference>
<gene>
    <name evidence="1" type="ORF">RM552_00080</name>
</gene>
<reference evidence="1 2" key="1">
    <citation type="submission" date="2023-09" db="EMBL/GenBank/DDBJ databases">
        <authorList>
            <person name="Rey-Velasco X."/>
        </authorList>
    </citation>
    <scope>NUCLEOTIDE SEQUENCE [LARGE SCALE GENOMIC DNA]</scope>
    <source>
        <strain evidence="1 2">P117</strain>
    </source>
</reference>
<keyword evidence="2" id="KW-1185">Reference proteome</keyword>
<dbReference type="RefSeq" id="WP_311366762.1">
    <property type="nucleotide sequence ID" value="NZ_JAVRHX010000001.1"/>
</dbReference>
<dbReference type="Pfam" id="PF04820">
    <property type="entry name" value="Trp_halogenase"/>
    <property type="match status" value="2"/>
</dbReference>